<comment type="caution">
    <text evidence="1">The sequence shown here is derived from an EMBL/GenBank/DDBJ whole genome shotgun (WGS) entry which is preliminary data.</text>
</comment>
<dbReference type="EMBL" id="CAKLPX010000002">
    <property type="protein sequence ID" value="CAH0991763.1"/>
    <property type="molecule type" value="Genomic_DNA"/>
</dbReference>
<sequence>MNKSQTRLSDRHCRFCQQPLADSIANSLSVCEQIDCKLKQQQQVLQHEKNSREQREQYRQGQQKTLIDSSCKALDISPEELQLVSIPYNPNQATTLDYAVIEEFEQHLQQLVEYYSGEDESDHVTDFLAPDDIDELSDALVTACTACRGHCCFNGREYFAFIEESTISRVISQQEIELDAVTELYLSYIPSQTIEGGCVYQAENGCCLPDELRADICGQYFCSGLRDFIESADSTTTEQTVLAVWKNDDIIDHLYLEQ</sequence>
<dbReference type="Proteomes" id="UP000838100">
    <property type="component" value="Unassembled WGS sequence"/>
</dbReference>
<gene>
    <name evidence="1" type="ORF">SIN8267_01877</name>
</gene>
<dbReference type="RefSeq" id="WP_237444463.1">
    <property type="nucleotide sequence ID" value="NZ_CAKLPX010000002.1"/>
</dbReference>
<accession>A0ABM9AEZ4</accession>
<protein>
    <submittedName>
        <fullName evidence="1">Uncharacterized protein</fullName>
    </submittedName>
</protein>
<proteinExistence type="predicted"/>
<evidence type="ECO:0000313" key="2">
    <source>
        <dbReference type="Proteomes" id="UP000838100"/>
    </source>
</evidence>
<keyword evidence="2" id="KW-1185">Reference proteome</keyword>
<name>A0ABM9AEZ4_9GAMM</name>
<organism evidence="1 2">
    <name type="scientific">Sinobacterium norvegicum</name>
    <dbReference type="NCBI Taxonomy" id="1641715"/>
    <lineage>
        <taxon>Bacteria</taxon>
        <taxon>Pseudomonadati</taxon>
        <taxon>Pseudomonadota</taxon>
        <taxon>Gammaproteobacteria</taxon>
        <taxon>Cellvibrionales</taxon>
        <taxon>Spongiibacteraceae</taxon>
        <taxon>Sinobacterium</taxon>
    </lineage>
</organism>
<evidence type="ECO:0000313" key="1">
    <source>
        <dbReference type="EMBL" id="CAH0991763.1"/>
    </source>
</evidence>
<reference evidence="1" key="1">
    <citation type="submission" date="2021-12" db="EMBL/GenBank/DDBJ databases">
        <authorList>
            <person name="Rodrigo-Torres L."/>
            <person name="Arahal R. D."/>
            <person name="Lucena T."/>
        </authorList>
    </citation>
    <scope>NUCLEOTIDE SEQUENCE</scope>
    <source>
        <strain evidence="1">CECT 8267</strain>
    </source>
</reference>